<dbReference type="InterPro" id="IPR036165">
    <property type="entry name" value="YefM-like_sf"/>
</dbReference>
<proteinExistence type="inferred from homology"/>
<dbReference type="RefSeq" id="WP_072379830.1">
    <property type="nucleotide sequence ID" value="NZ_FNXB01000038.1"/>
</dbReference>
<evidence type="ECO:0000256" key="1">
    <source>
        <dbReference type="ARBA" id="ARBA00009981"/>
    </source>
</evidence>
<feature type="region of interest" description="Disordered" evidence="2">
    <location>
        <begin position="64"/>
        <end position="97"/>
    </location>
</feature>
<dbReference type="STRING" id="501024.RTCCBAU85039_5221"/>
<reference evidence="4 6" key="3">
    <citation type="submission" date="2016-10" db="EMBL/GenBank/DDBJ databases">
        <authorList>
            <person name="Varghese N."/>
            <person name="Submissions S."/>
        </authorList>
    </citation>
    <scope>NUCLEOTIDE SEQUENCE [LARGE SCALE GENOMIC DNA]</scope>
    <source>
        <strain evidence="4 6">CGMCC 1.7071</strain>
    </source>
</reference>
<comment type="similarity">
    <text evidence="1">Belongs to the phD/YefM antitoxin family.</text>
</comment>
<accession>A0A1H8TJ57</accession>
<dbReference type="Proteomes" id="UP000198939">
    <property type="component" value="Unassembled WGS sequence"/>
</dbReference>
<sequence length="97" mass="10920">MPQTSYKISEARKHFAEVLERANQGEEIIIMRGTQVYARIGPADLGGKRPFGLLRQHGLPDDLFDDHDTEQAGIDAGDWNDDIGVWQGKPDDRDNRS</sequence>
<dbReference type="SUPFAM" id="SSF143120">
    <property type="entry name" value="YefM-like"/>
    <property type="match status" value="1"/>
</dbReference>
<dbReference type="Gene3D" id="3.40.1620.10">
    <property type="entry name" value="YefM-like domain"/>
    <property type="match status" value="1"/>
</dbReference>
<reference evidence="3" key="1">
    <citation type="submission" date="2016-10" db="EMBL/GenBank/DDBJ databases">
        <authorList>
            <person name="de Groot N.N."/>
        </authorList>
    </citation>
    <scope>NUCLEOTIDE SEQUENCE [LARGE SCALE GENOMIC DNA]</scope>
    <source>
        <strain evidence="3">CCBAU85039</strain>
    </source>
</reference>
<dbReference type="AlphaFoldDB" id="A0A1H8TJ57"/>
<evidence type="ECO:0000313" key="4">
    <source>
        <dbReference type="EMBL" id="SEO90836.1"/>
    </source>
</evidence>
<gene>
    <name evidence="3" type="ORF">RTCCBAU85039_5221</name>
    <name evidence="4" type="ORF">SAMN05216228_102916</name>
</gene>
<dbReference type="OrthoDB" id="557859at2"/>
<protein>
    <submittedName>
        <fullName evidence="3">Antitoxin of toxin-antitoxin stability system</fullName>
    </submittedName>
    <submittedName>
        <fullName evidence="4">Prevent-host-death family protein</fullName>
    </submittedName>
</protein>
<name>A0A1H8TJ57_9HYPH</name>
<evidence type="ECO:0000313" key="5">
    <source>
        <dbReference type="Proteomes" id="UP000183063"/>
    </source>
</evidence>
<dbReference type="Proteomes" id="UP000183063">
    <property type="component" value="Unassembled WGS sequence"/>
</dbReference>
<dbReference type="NCBIfam" id="TIGR01552">
    <property type="entry name" value="phd_fam"/>
    <property type="match status" value="1"/>
</dbReference>
<evidence type="ECO:0000256" key="2">
    <source>
        <dbReference type="SAM" id="MobiDB-lite"/>
    </source>
</evidence>
<dbReference type="EMBL" id="FNXB01000038">
    <property type="protein sequence ID" value="SEI15218.1"/>
    <property type="molecule type" value="Genomic_DNA"/>
</dbReference>
<organism evidence="3 5">
    <name type="scientific">Rhizobium tibeticum</name>
    <dbReference type="NCBI Taxonomy" id="501024"/>
    <lineage>
        <taxon>Bacteria</taxon>
        <taxon>Pseudomonadati</taxon>
        <taxon>Pseudomonadota</taxon>
        <taxon>Alphaproteobacteria</taxon>
        <taxon>Hyphomicrobiales</taxon>
        <taxon>Rhizobiaceae</taxon>
        <taxon>Rhizobium/Agrobacterium group</taxon>
        <taxon>Rhizobium</taxon>
    </lineage>
</organism>
<reference evidence="5" key="2">
    <citation type="submission" date="2016-10" db="EMBL/GenBank/DDBJ databases">
        <authorList>
            <person name="Wibberg D."/>
        </authorList>
    </citation>
    <scope>NUCLEOTIDE SEQUENCE [LARGE SCALE GENOMIC DNA]</scope>
</reference>
<evidence type="ECO:0000313" key="3">
    <source>
        <dbReference type="EMBL" id="SEI15218.1"/>
    </source>
</evidence>
<keyword evidence="6" id="KW-1185">Reference proteome</keyword>
<evidence type="ECO:0000313" key="6">
    <source>
        <dbReference type="Proteomes" id="UP000198939"/>
    </source>
</evidence>
<dbReference type="EMBL" id="FOCV01000029">
    <property type="protein sequence ID" value="SEO90836.1"/>
    <property type="molecule type" value="Genomic_DNA"/>
</dbReference>